<dbReference type="Gene3D" id="3.30.300.20">
    <property type="match status" value="1"/>
</dbReference>
<feature type="region of interest" description="Disordered" evidence="1">
    <location>
        <begin position="152"/>
        <end position="171"/>
    </location>
</feature>
<dbReference type="SMART" id="SM00393">
    <property type="entry name" value="R3H"/>
    <property type="match status" value="1"/>
</dbReference>
<dbReference type="Pfam" id="PF01424">
    <property type="entry name" value="R3H"/>
    <property type="match status" value="1"/>
</dbReference>
<feature type="domain" description="R3H" evidence="2">
    <location>
        <begin position="106"/>
        <end position="171"/>
    </location>
</feature>
<dbReference type="InterPro" id="IPR015946">
    <property type="entry name" value="KH_dom-like_a/b"/>
</dbReference>
<sequence length="171" mass="19959">MSKINEPKPRTSESRGKKYIKEIEKTLKELLEKLTIDAKIEVEEEINEGDKQPKHFRINISTPESGLLIGHHGETINSLQLLLGVILYKKFNEWVRVIIDIGDYRKLREESIREMVNRIVSEVEQTGRPIELPYLSPLERRLVHMMLTDNERVMSESQGEGKDRRVTIKPK</sequence>
<dbReference type="Pfam" id="PF13083">
    <property type="entry name" value="KH_KhpA-B"/>
    <property type="match status" value="1"/>
</dbReference>
<evidence type="ECO:0000259" key="2">
    <source>
        <dbReference type="PROSITE" id="PS51061"/>
    </source>
</evidence>
<gene>
    <name evidence="3" type="ORF">A2153_04280</name>
</gene>
<evidence type="ECO:0000256" key="1">
    <source>
        <dbReference type="SAM" id="MobiDB-lite"/>
    </source>
</evidence>
<dbReference type="CDD" id="cd02414">
    <property type="entry name" value="KH-II_Jag"/>
    <property type="match status" value="1"/>
</dbReference>
<protein>
    <recommendedName>
        <fullName evidence="2">R3H domain-containing protein</fullName>
    </recommendedName>
</protein>
<dbReference type="InterPro" id="IPR036867">
    <property type="entry name" value="R3H_dom_sf"/>
</dbReference>
<name>A0A1F5YKR8_9BACT</name>
<dbReference type="SUPFAM" id="SSF82708">
    <property type="entry name" value="R3H domain"/>
    <property type="match status" value="1"/>
</dbReference>
<dbReference type="InterPro" id="IPR038008">
    <property type="entry name" value="Jag_KH"/>
</dbReference>
<evidence type="ECO:0000313" key="4">
    <source>
        <dbReference type="Proteomes" id="UP000177396"/>
    </source>
</evidence>
<dbReference type="InterPro" id="IPR039247">
    <property type="entry name" value="KhpB"/>
</dbReference>
<dbReference type="InterPro" id="IPR001374">
    <property type="entry name" value="R3H_dom"/>
</dbReference>
<dbReference type="GO" id="GO:0003723">
    <property type="term" value="F:RNA binding"/>
    <property type="evidence" value="ECO:0007669"/>
    <property type="project" value="InterPro"/>
</dbReference>
<organism evidence="3 4">
    <name type="scientific">Candidatus Gottesmanbacteria bacterium RBG_16_38_7b</name>
    <dbReference type="NCBI Taxonomy" id="1798372"/>
    <lineage>
        <taxon>Bacteria</taxon>
        <taxon>Candidatus Gottesmaniibacteriota</taxon>
    </lineage>
</organism>
<dbReference type="AlphaFoldDB" id="A0A1F5YKR8"/>
<accession>A0A1F5YKR8</accession>
<dbReference type="PANTHER" id="PTHR35800">
    <property type="entry name" value="PROTEIN JAG"/>
    <property type="match status" value="1"/>
</dbReference>
<dbReference type="Gene3D" id="3.30.1370.50">
    <property type="entry name" value="R3H-like domain"/>
    <property type="match status" value="1"/>
</dbReference>
<comment type="caution">
    <text evidence="3">The sequence shown here is derived from an EMBL/GenBank/DDBJ whole genome shotgun (WGS) entry which is preliminary data.</text>
</comment>
<evidence type="ECO:0000313" key="3">
    <source>
        <dbReference type="EMBL" id="OGG00808.1"/>
    </source>
</evidence>
<dbReference type="InterPro" id="IPR034079">
    <property type="entry name" value="R3H_KhpB"/>
</dbReference>
<dbReference type="PANTHER" id="PTHR35800:SF1">
    <property type="entry name" value="RNA-BINDING PROTEIN KHPB"/>
    <property type="match status" value="1"/>
</dbReference>
<proteinExistence type="predicted"/>
<reference evidence="3 4" key="1">
    <citation type="journal article" date="2016" name="Nat. Commun.">
        <title>Thousands of microbial genomes shed light on interconnected biogeochemical processes in an aquifer system.</title>
        <authorList>
            <person name="Anantharaman K."/>
            <person name="Brown C.T."/>
            <person name="Hug L.A."/>
            <person name="Sharon I."/>
            <person name="Castelle C.J."/>
            <person name="Probst A.J."/>
            <person name="Thomas B.C."/>
            <person name="Singh A."/>
            <person name="Wilkins M.J."/>
            <person name="Karaoz U."/>
            <person name="Brodie E.L."/>
            <person name="Williams K.H."/>
            <person name="Hubbard S.S."/>
            <person name="Banfield J.F."/>
        </authorList>
    </citation>
    <scope>NUCLEOTIDE SEQUENCE [LARGE SCALE GENOMIC DNA]</scope>
</reference>
<dbReference type="PROSITE" id="PS51061">
    <property type="entry name" value="R3H"/>
    <property type="match status" value="1"/>
</dbReference>
<dbReference type="CDD" id="cd02644">
    <property type="entry name" value="R3H_jag"/>
    <property type="match status" value="1"/>
</dbReference>
<dbReference type="EMBL" id="MFJB01000011">
    <property type="protein sequence ID" value="OGG00808.1"/>
    <property type="molecule type" value="Genomic_DNA"/>
</dbReference>
<dbReference type="Proteomes" id="UP000177396">
    <property type="component" value="Unassembled WGS sequence"/>
</dbReference>